<dbReference type="EMBL" id="CP059894">
    <property type="protein sequence ID" value="QNJ90766.1"/>
    <property type="molecule type" value="Genomic_DNA"/>
</dbReference>
<protein>
    <submittedName>
        <fullName evidence="3">Alpha/beta hydrolase</fullName>
    </submittedName>
</protein>
<dbReference type="KEGG" id="mflu:HZU40_21245"/>
<evidence type="ECO:0000313" key="3">
    <source>
        <dbReference type="EMBL" id="QNJ90766.1"/>
    </source>
</evidence>
<dbReference type="InterPro" id="IPR000073">
    <property type="entry name" value="AB_hydrolase_1"/>
</dbReference>
<dbReference type="GO" id="GO:0016020">
    <property type="term" value="C:membrane"/>
    <property type="evidence" value="ECO:0007669"/>
    <property type="project" value="TreeGrafter"/>
</dbReference>
<reference evidence="3 4" key="1">
    <citation type="submission" date="2020-07" db="EMBL/GenBank/DDBJ databases">
        <title>Draft genome sequence of four isobutane-metabolizing strains capable of cometabolically degrading diverse ether contaminants.</title>
        <authorList>
            <person name="Chen W."/>
            <person name="Faulkner N."/>
            <person name="Smith C."/>
            <person name="Hyman M."/>
        </authorList>
    </citation>
    <scope>NUCLEOTIDE SEQUENCE [LARGE SCALE GENOMIC DNA]</scope>
    <source>
        <strain evidence="3 4">2A</strain>
    </source>
</reference>
<evidence type="ECO:0000259" key="2">
    <source>
        <dbReference type="Pfam" id="PF12697"/>
    </source>
</evidence>
<dbReference type="PRINTS" id="PR00111">
    <property type="entry name" value="ABHYDROLASE"/>
</dbReference>
<gene>
    <name evidence="3" type="ORF">HZU40_21245</name>
</gene>
<evidence type="ECO:0000313" key="4">
    <source>
        <dbReference type="Proteomes" id="UP000515498"/>
    </source>
</evidence>
<dbReference type="AlphaFoldDB" id="A0A7G8P8V0"/>
<dbReference type="PANTHER" id="PTHR43798:SF31">
    <property type="entry name" value="AB HYDROLASE SUPERFAMILY PROTEIN YCLE"/>
    <property type="match status" value="1"/>
</dbReference>
<dbReference type="Gene3D" id="3.40.50.1820">
    <property type="entry name" value="alpha/beta hydrolase"/>
    <property type="match status" value="1"/>
</dbReference>
<dbReference type="PANTHER" id="PTHR43798">
    <property type="entry name" value="MONOACYLGLYCEROL LIPASE"/>
    <property type="match status" value="1"/>
</dbReference>
<dbReference type="Proteomes" id="UP000515498">
    <property type="component" value="Chromosome"/>
</dbReference>
<feature type="domain" description="AB hydrolase-1" evidence="2">
    <location>
        <begin position="29"/>
        <end position="256"/>
    </location>
</feature>
<organism evidence="3 4">
    <name type="scientific">Mycolicibacterium fluoranthenivorans</name>
    <dbReference type="NCBI Taxonomy" id="258505"/>
    <lineage>
        <taxon>Bacteria</taxon>
        <taxon>Bacillati</taxon>
        <taxon>Actinomycetota</taxon>
        <taxon>Actinomycetes</taxon>
        <taxon>Mycobacteriales</taxon>
        <taxon>Mycobacteriaceae</taxon>
        <taxon>Mycolicibacterium</taxon>
    </lineage>
</organism>
<dbReference type="InterPro" id="IPR050266">
    <property type="entry name" value="AB_hydrolase_sf"/>
</dbReference>
<evidence type="ECO:0000256" key="1">
    <source>
        <dbReference type="ARBA" id="ARBA00022801"/>
    </source>
</evidence>
<dbReference type="GO" id="GO:0016787">
    <property type="term" value="F:hydrolase activity"/>
    <property type="evidence" value="ECO:0007669"/>
    <property type="project" value="UniProtKB-KW"/>
</dbReference>
<dbReference type="Pfam" id="PF12697">
    <property type="entry name" value="Abhydrolase_6"/>
    <property type="match status" value="1"/>
</dbReference>
<dbReference type="SUPFAM" id="SSF53474">
    <property type="entry name" value="alpha/beta-Hydrolases"/>
    <property type="match status" value="1"/>
</dbReference>
<keyword evidence="1 3" id="KW-0378">Hydrolase</keyword>
<name>A0A7G8P8V0_9MYCO</name>
<accession>A0A7G8P8V0</accession>
<sequence>MTSAFRELHVPVAGGSLTVQRRSGRGPTLLLLHYWGGSRRTWDPMLAHLDPQTPVASYDHRGWGRSNTLTGPFDLEQLAADATAVITALQTDVILVGHSMGGKVAQLVAAGSPSALAGLILIAPAPPDPPTTVTREFQHELAHAYDSRETVAAALDHVLTATALPTSVRSAVIEDSLSAAAAARTEWPLRGIAENITPAAERISAATTVIAGGRDLVEPVEVLRRHLLPFIPHAHLRVLDAVGHLIPLEAPMALAQQLTRNENRGNP</sequence>
<dbReference type="RefSeq" id="WP_187095687.1">
    <property type="nucleotide sequence ID" value="NZ_CP059894.1"/>
</dbReference>
<proteinExistence type="predicted"/>
<dbReference type="InterPro" id="IPR029058">
    <property type="entry name" value="AB_hydrolase_fold"/>
</dbReference>